<dbReference type="Pfam" id="PF00628">
    <property type="entry name" value="PHD"/>
    <property type="match status" value="1"/>
</dbReference>
<proteinExistence type="predicted"/>
<feature type="domain" description="Zinc finger PHD-type" evidence="6">
    <location>
        <begin position="460"/>
        <end position="516"/>
    </location>
</feature>
<evidence type="ECO:0000256" key="1">
    <source>
        <dbReference type="ARBA" id="ARBA00022723"/>
    </source>
</evidence>
<keyword evidence="4" id="KW-0175">Coiled coil</keyword>
<dbReference type="PROSITE" id="PS01359">
    <property type="entry name" value="ZF_PHD_1"/>
    <property type="match status" value="1"/>
</dbReference>
<dbReference type="PANTHER" id="PTHR14296">
    <property type="entry name" value="REMODELING AND SPACING FACTOR 1"/>
    <property type="match status" value="1"/>
</dbReference>
<feature type="compositionally biased region" description="Basic residues" evidence="5">
    <location>
        <begin position="417"/>
        <end position="433"/>
    </location>
</feature>
<feature type="region of interest" description="Disordered" evidence="5">
    <location>
        <begin position="571"/>
        <end position="733"/>
    </location>
</feature>
<keyword evidence="8" id="KW-1185">Reference proteome</keyword>
<dbReference type="InterPro" id="IPR019786">
    <property type="entry name" value="Zinc_finger_PHD-type_CS"/>
</dbReference>
<keyword evidence="3" id="KW-0862">Zinc</keyword>
<feature type="compositionally biased region" description="Acidic residues" evidence="5">
    <location>
        <begin position="440"/>
        <end position="453"/>
    </location>
</feature>
<feature type="compositionally biased region" description="Polar residues" evidence="5">
    <location>
        <begin position="679"/>
        <end position="714"/>
    </location>
</feature>
<feature type="compositionally biased region" description="Basic and acidic residues" evidence="5">
    <location>
        <begin position="394"/>
        <end position="415"/>
    </location>
</feature>
<gene>
    <name evidence="7" type="ORF">BZG36_01552</name>
</gene>
<dbReference type="AlphaFoldDB" id="A0A261Y435"/>
<feature type="region of interest" description="Disordered" evidence="5">
    <location>
        <begin position="352"/>
        <end position="371"/>
    </location>
</feature>
<evidence type="ECO:0000313" key="8">
    <source>
        <dbReference type="Proteomes" id="UP000242875"/>
    </source>
</evidence>
<accession>A0A261Y435</accession>
<feature type="compositionally biased region" description="Polar residues" evidence="5">
    <location>
        <begin position="622"/>
        <end position="633"/>
    </location>
</feature>
<protein>
    <recommendedName>
        <fullName evidence="6">Zinc finger PHD-type domain-containing protein</fullName>
    </recommendedName>
</protein>
<sequence length="806" mass="91742">MATSNSESQLFNVRNYWKFASVCQFFHTFFSAFRYESFDTEDFEKGLLEGKTAFGDIVARLLRTLTSHKQVTYYNYSDTLVREYTKRPEFRAPWIKDDGGDDRSPVDESRLSAKDKIDILYDLCEWQLEDAEKFRERVKVVEGEFNWRVDPVGMDAQGYIYWLFDDNRLYRQGHTKPAEATTKAPSKKSGQRRGRNKRRQARHSADAADAEEAREDEVVNGANGHDTNGAEPAFHQDLDADIQAANDEIDGWRLVCRTVADWQAFPKQFENAKDSNEKRFYSYLTNDLLPTVVEYLQEKESEQEKLAAIANRKRSSRIWVKEIEQEERDRMMELKRFEQEELARRRREELGRRRGNVESKQNPNDREARLNDREARLLQREQRIQEQMLQQLKEEEKQRKAKEREDAKREKETQKRALAKKRAAERARRKAAERKKAEMEADNEEEEAEDEEEEEDWWFDCICGVRGQNLDDGDAMIACSRCNKWQHIACMVKNGHVKANARDELEDVDFVCPQCKESSQQASVDGRALDLPHQQASIQIQSTNDGANAVGCDFRLANCSPYAVVNAATNGNKRTLPTDHESQSSSTTTEDARKRPIVGHSVGGDNGIYSQAVQPVPGGTNNGFAPSLPSNGSAHILNLDNHPFVPPFKSQNTPSHSTTYQNGSHDPNGRQFHPPFSNPAPSSYLPYSQPTVAPNVSNQLPLQTNYSQSTSPQFHQHHSQHINAPLAPTSTSNQLSAKLQYGFPSSLPLPPVLHHLNATADRQLPIIPPLHSNIRPAPIQFNGTSTFPSVTSIESKPSTFDTSRPT</sequence>
<evidence type="ECO:0000313" key="7">
    <source>
        <dbReference type="EMBL" id="OZJ05351.1"/>
    </source>
</evidence>
<feature type="compositionally biased region" description="Polar residues" evidence="5">
    <location>
        <begin position="649"/>
        <end position="665"/>
    </location>
</feature>
<evidence type="ECO:0000256" key="3">
    <source>
        <dbReference type="ARBA" id="ARBA00022833"/>
    </source>
</evidence>
<dbReference type="Gene3D" id="3.30.40.10">
    <property type="entry name" value="Zinc/RING finger domain, C3HC4 (zinc finger)"/>
    <property type="match status" value="1"/>
</dbReference>
<name>A0A261Y435_9FUNG</name>
<feature type="region of interest" description="Disordered" evidence="5">
    <location>
        <begin position="394"/>
        <end position="453"/>
    </location>
</feature>
<dbReference type="InterPro" id="IPR011011">
    <property type="entry name" value="Znf_FYVE_PHD"/>
</dbReference>
<dbReference type="InterPro" id="IPR028938">
    <property type="entry name" value="Rsf1-like"/>
</dbReference>
<evidence type="ECO:0000256" key="5">
    <source>
        <dbReference type="SAM" id="MobiDB-lite"/>
    </source>
</evidence>
<feature type="compositionally biased region" description="Basic residues" evidence="5">
    <location>
        <begin position="185"/>
        <end position="202"/>
    </location>
</feature>
<reference evidence="7 8" key="1">
    <citation type="journal article" date="2017" name="Mycologia">
        <title>Bifiguratus adelaidae, gen. et sp. nov., a new member of Mucoromycotina in endophytic and soil-dwelling habitats.</title>
        <authorList>
            <person name="Torres-Cruz T.J."/>
            <person name="Billingsley Tobias T.L."/>
            <person name="Almatruk M."/>
            <person name="Hesse C."/>
            <person name="Kuske C.R."/>
            <person name="Desiro A."/>
            <person name="Benucci G.M."/>
            <person name="Bonito G."/>
            <person name="Stajich J.E."/>
            <person name="Dunlap C."/>
            <person name="Arnold A.E."/>
            <person name="Porras-Alfaro A."/>
        </authorList>
    </citation>
    <scope>NUCLEOTIDE SEQUENCE [LARGE SCALE GENOMIC DNA]</scope>
    <source>
        <strain evidence="7 8">AZ0501</strain>
    </source>
</reference>
<dbReference type="GO" id="GO:0006355">
    <property type="term" value="P:regulation of DNA-templated transcription"/>
    <property type="evidence" value="ECO:0007669"/>
    <property type="project" value="InterPro"/>
</dbReference>
<organism evidence="7 8">
    <name type="scientific">Bifiguratus adelaidae</name>
    <dbReference type="NCBI Taxonomy" id="1938954"/>
    <lineage>
        <taxon>Eukaryota</taxon>
        <taxon>Fungi</taxon>
        <taxon>Fungi incertae sedis</taxon>
        <taxon>Mucoromycota</taxon>
        <taxon>Mucoromycotina</taxon>
        <taxon>Endogonomycetes</taxon>
        <taxon>Endogonales</taxon>
        <taxon>Endogonales incertae sedis</taxon>
        <taxon>Bifiguratus</taxon>
    </lineage>
</organism>
<dbReference type="Proteomes" id="UP000242875">
    <property type="component" value="Unassembled WGS sequence"/>
</dbReference>
<feature type="region of interest" description="Disordered" evidence="5">
    <location>
        <begin position="783"/>
        <end position="806"/>
    </location>
</feature>
<dbReference type="CDD" id="cd22249">
    <property type="entry name" value="UDM1_RNF168_RNF169-like"/>
    <property type="match status" value="1"/>
</dbReference>
<dbReference type="SUPFAM" id="SSF57903">
    <property type="entry name" value="FYVE/PHD zinc finger"/>
    <property type="match status" value="1"/>
</dbReference>
<dbReference type="PANTHER" id="PTHR14296:SF3">
    <property type="entry name" value="DIKAR, ISOFORM F"/>
    <property type="match status" value="1"/>
</dbReference>
<feature type="region of interest" description="Disordered" evidence="5">
    <location>
        <begin position="175"/>
        <end position="232"/>
    </location>
</feature>
<keyword evidence="2" id="KW-0863">Zinc-finger</keyword>
<dbReference type="EMBL" id="MVBO01000017">
    <property type="protein sequence ID" value="OZJ05351.1"/>
    <property type="molecule type" value="Genomic_DNA"/>
</dbReference>
<feature type="coiled-coil region" evidence="4">
    <location>
        <begin position="292"/>
        <end position="340"/>
    </location>
</feature>
<dbReference type="InterPro" id="IPR001965">
    <property type="entry name" value="Znf_PHD"/>
</dbReference>
<evidence type="ECO:0000259" key="6">
    <source>
        <dbReference type="SMART" id="SM00249"/>
    </source>
</evidence>
<dbReference type="OrthoDB" id="303107at2759"/>
<dbReference type="GO" id="GO:0031213">
    <property type="term" value="C:RSF complex"/>
    <property type="evidence" value="ECO:0007669"/>
    <property type="project" value="InterPro"/>
</dbReference>
<dbReference type="InterPro" id="IPR013083">
    <property type="entry name" value="Znf_RING/FYVE/PHD"/>
</dbReference>
<keyword evidence="1" id="KW-0479">Metal-binding</keyword>
<comment type="caution">
    <text evidence="7">The sequence shown here is derived from an EMBL/GenBank/DDBJ whole genome shotgun (WGS) entry which is preliminary data.</text>
</comment>
<dbReference type="InterPro" id="IPR019787">
    <property type="entry name" value="Znf_PHD-finger"/>
</dbReference>
<dbReference type="SMART" id="SM00249">
    <property type="entry name" value="PHD"/>
    <property type="match status" value="1"/>
</dbReference>
<dbReference type="GO" id="GO:0008270">
    <property type="term" value="F:zinc ion binding"/>
    <property type="evidence" value="ECO:0007669"/>
    <property type="project" value="UniProtKB-KW"/>
</dbReference>
<evidence type="ECO:0000256" key="2">
    <source>
        <dbReference type="ARBA" id="ARBA00022771"/>
    </source>
</evidence>
<evidence type="ECO:0000256" key="4">
    <source>
        <dbReference type="SAM" id="Coils"/>
    </source>
</evidence>